<dbReference type="PANTHER" id="PTHR11472">
    <property type="entry name" value="DNA REPAIR DEAD HELICASE RAD3/XP-D SUBFAMILY MEMBER"/>
    <property type="match status" value="1"/>
</dbReference>
<evidence type="ECO:0000256" key="6">
    <source>
        <dbReference type="ARBA" id="ARBA00022840"/>
    </source>
</evidence>
<evidence type="ECO:0000256" key="4">
    <source>
        <dbReference type="ARBA" id="ARBA00022801"/>
    </source>
</evidence>
<dbReference type="InterPro" id="IPR045028">
    <property type="entry name" value="DinG/Rad3-like"/>
</dbReference>
<comment type="subcellular location">
    <subcellularLocation>
        <location evidence="1">Nucleus</location>
    </subcellularLocation>
</comment>
<evidence type="ECO:0000313" key="14">
    <source>
        <dbReference type="Proteomes" id="UP000660262"/>
    </source>
</evidence>
<dbReference type="GO" id="GO:0006289">
    <property type="term" value="P:nucleotide-excision repair"/>
    <property type="evidence" value="ECO:0007669"/>
    <property type="project" value="TreeGrafter"/>
</dbReference>
<dbReference type="InterPro" id="IPR010614">
    <property type="entry name" value="RAD3-like_helicase_DEAD"/>
</dbReference>
<gene>
    <name evidence="13" type="ORF">PPROV_001011300</name>
</gene>
<dbReference type="EMBL" id="BNJQ01000034">
    <property type="protein sequence ID" value="GHP11385.1"/>
    <property type="molecule type" value="Genomic_DNA"/>
</dbReference>
<keyword evidence="9" id="KW-0413">Isomerase</keyword>
<feature type="compositionally biased region" description="Pro residues" evidence="11">
    <location>
        <begin position="251"/>
        <end position="261"/>
    </location>
</feature>
<dbReference type="GO" id="GO:0003677">
    <property type="term" value="F:DNA binding"/>
    <property type="evidence" value="ECO:0007669"/>
    <property type="project" value="InterPro"/>
</dbReference>
<dbReference type="Gene3D" id="3.40.50.300">
    <property type="entry name" value="P-loop containing nucleotide triphosphate hydrolases"/>
    <property type="match status" value="2"/>
</dbReference>
<dbReference type="Pfam" id="PF13307">
    <property type="entry name" value="Helicase_C_2"/>
    <property type="match status" value="1"/>
</dbReference>
<comment type="caution">
    <text evidence="13">The sequence shown here is derived from an EMBL/GenBank/DDBJ whole genome shotgun (WGS) entry which is preliminary data.</text>
</comment>
<dbReference type="GO" id="GO:1990918">
    <property type="term" value="P:double-strand break repair involved in meiotic recombination"/>
    <property type="evidence" value="ECO:0007669"/>
    <property type="project" value="TreeGrafter"/>
</dbReference>
<dbReference type="InterPro" id="IPR013020">
    <property type="entry name" value="Rad3/Chl1-like"/>
</dbReference>
<dbReference type="Pfam" id="PF06733">
    <property type="entry name" value="DEAD_2"/>
    <property type="match status" value="1"/>
</dbReference>
<dbReference type="NCBIfam" id="TIGR00604">
    <property type="entry name" value="rad3"/>
    <property type="match status" value="1"/>
</dbReference>
<dbReference type="OrthoDB" id="19182at2759"/>
<dbReference type="GO" id="GO:0051536">
    <property type="term" value="F:iron-sulfur cluster binding"/>
    <property type="evidence" value="ECO:0007669"/>
    <property type="project" value="UniProtKB-KW"/>
</dbReference>
<keyword evidence="3" id="KW-0547">Nucleotide-binding</keyword>
<dbReference type="PANTHER" id="PTHR11472:SF47">
    <property type="entry name" value="FANCONI ANEMIA GROUP J PROTEIN"/>
    <property type="match status" value="1"/>
</dbReference>
<feature type="region of interest" description="Disordered" evidence="11">
    <location>
        <begin position="972"/>
        <end position="1017"/>
    </location>
</feature>
<keyword evidence="6" id="KW-0067">ATP-binding</keyword>
<evidence type="ECO:0000256" key="5">
    <source>
        <dbReference type="ARBA" id="ARBA00022806"/>
    </source>
</evidence>
<evidence type="ECO:0000256" key="10">
    <source>
        <dbReference type="ARBA" id="ARBA00023242"/>
    </source>
</evidence>
<feature type="region of interest" description="Disordered" evidence="11">
    <location>
        <begin position="217"/>
        <end position="282"/>
    </location>
</feature>
<evidence type="ECO:0000256" key="9">
    <source>
        <dbReference type="ARBA" id="ARBA00023235"/>
    </source>
</evidence>
<feature type="region of interest" description="Disordered" evidence="11">
    <location>
        <begin position="561"/>
        <end position="586"/>
    </location>
</feature>
<dbReference type="CDD" id="cd18788">
    <property type="entry name" value="SF2_C_XPD"/>
    <property type="match status" value="1"/>
</dbReference>
<sequence length="1034" mass="105999">MNHKNTENIHPVLWNTNLKDRQDDACAGNSGACAGAAHAGVSACAGGGGAALAGAAHAGVSAACSAGGACAGSACAGALAGAASGVSAFPAGPCAASGGGASACASGAAGGAAPAPGSGGGTTPAAPAPAAAAAEPSEAAAAASAGGGTTLRLANHTVSFPVRPYAAQCAVMFNVIKTLETGGNALIESPTGTGKTLALLCAVLAWQTQRKQTLLSTAHKHGHASKSPLDIPMCSLPAPTPTTQASDDDVTPPPPPPPPPAQTKAKNGKDADKQKDDVPRPPVIYYTTRTHSQIAQVVRELARTAYRPKIAILASRSHYCINDAVRRAPGGSSAVADACRTRLREPEGSAHGCPYRPPRAGVNANNGNAFSKASRLRAAVARAEDPVDIEDLNKLGKRHKSCPYFAAQELARDAELVFCPYNVLMDPTVRASMGIDLAGGVVVMDEAHNAEAICADAAGCECTLDRLESAAGALQRALQNQAGECKERDAYVSLECAVTRVCGWLREQANRAFGTTVVCTEKTERVFAGADLVEQLGNASLSADAIAKLADALNVVRKAEEEAEQMRVNKRDGDDRRTSGEQQHGPVSSNLLETLGRLFGTAGLALGGGVSRIQSYRLAVCCEGGGASQPPVLSMCLWCLSPSVAFTQVSGDAHAVLLASGTLAPLGSFASELGATFLRTVEANHVVPPENVCAVCVANGPSGIGLDASYAGTSSARVLDEYGAALCHVCASTPGGVLCFFPSHAAMERFAARWESAGWMAKLKSLKTVVQEPRASAGDVALNAVIGAHYHAVARGAAAMAMGAASAGGSLFLAVCRGRVSEGLDFADENCRCVVVVGVPFPNVKDPRVALKRAFNDERCRLAASRVAASVGGSSVLPGAQWYSQQAYRALNQAVGRCLRHRGDWGSVVLLDARFCEARAQQMLPKWLRARLRCAPTFRMAVNALGAFARDRRTTLGAWVPTPAALAAAKAAAGGGGSGAPTRQVQIARKRKAATPAARPKQQTPTAPSAAAPLPAAPSRFVARLDWSRPGAPY</sequence>
<feature type="domain" description="Helicase ATP-binding" evidence="12">
    <location>
        <begin position="154"/>
        <end position="495"/>
    </location>
</feature>
<dbReference type="GO" id="GO:0046872">
    <property type="term" value="F:metal ion binding"/>
    <property type="evidence" value="ECO:0007669"/>
    <property type="project" value="UniProtKB-KW"/>
</dbReference>
<keyword evidence="5" id="KW-0347">Helicase</keyword>
<organism evidence="13 14">
    <name type="scientific">Pycnococcus provasolii</name>
    <dbReference type="NCBI Taxonomy" id="41880"/>
    <lineage>
        <taxon>Eukaryota</taxon>
        <taxon>Viridiplantae</taxon>
        <taxon>Chlorophyta</taxon>
        <taxon>Pseudoscourfieldiophyceae</taxon>
        <taxon>Pseudoscourfieldiales</taxon>
        <taxon>Pycnococcaceae</taxon>
        <taxon>Pycnococcus</taxon>
    </lineage>
</organism>
<feature type="compositionally biased region" description="Low complexity" evidence="11">
    <location>
        <begin position="994"/>
        <end position="1017"/>
    </location>
</feature>
<dbReference type="SUPFAM" id="SSF52540">
    <property type="entry name" value="P-loop containing nucleoside triphosphate hydrolases"/>
    <property type="match status" value="1"/>
</dbReference>
<evidence type="ECO:0000256" key="3">
    <source>
        <dbReference type="ARBA" id="ARBA00022741"/>
    </source>
</evidence>
<feature type="compositionally biased region" description="Basic and acidic residues" evidence="11">
    <location>
        <begin position="561"/>
        <end position="579"/>
    </location>
</feature>
<evidence type="ECO:0000256" key="2">
    <source>
        <dbReference type="ARBA" id="ARBA00022723"/>
    </source>
</evidence>
<evidence type="ECO:0000256" key="7">
    <source>
        <dbReference type="ARBA" id="ARBA00023004"/>
    </source>
</evidence>
<proteinExistence type="predicted"/>
<evidence type="ECO:0000256" key="8">
    <source>
        <dbReference type="ARBA" id="ARBA00023014"/>
    </source>
</evidence>
<dbReference type="GO" id="GO:0005524">
    <property type="term" value="F:ATP binding"/>
    <property type="evidence" value="ECO:0007669"/>
    <property type="project" value="UniProtKB-KW"/>
</dbReference>
<evidence type="ECO:0000256" key="1">
    <source>
        <dbReference type="ARBA" id="ARBA00004123"/>
    </source>
</evidence>
<keyword evidence="10" id="KW-0539">Nucleus</keyword>
<protein>
    <recommendedName>
        <fullName evidence="12">Helicase ATP-binding domain-containing protein</fullName>
    </recommendedName>
</protein>
<dbReference type="PROSITE" id="PS51193">
    <property type="entry name" value="HELICASE_ATP_BIND_2"/>
    <property type="match status" value="1"/>
</dbReference>
<dbReference type="InterPro" id="IPR006554">
    <property type="entry name" value="Helicase-like_DEXD_c2"/>
</dbReference>
<evidence type="ECO:0000256" key="11">
    <source>
        <dbReference type="SAM" id="MobiDB-lite"/>
    </source>
</evidence>
<dbReference type="GO" id="GO:0005634">
    <property type="term" value="C:nucleus"/>
    <property type="evidence" value="ECO:0007669"/>
    <property type="project" value="UniProtKB-SubCell"/>
</dbReference>
<keyword evidence="7" id="KW-0408">Iron</keyword>
<keyword evidence="8" id="KW-0411">Iron-sulfur</keyword>
<dbReference type="GO" id="GO:0003678">
    <property type="term" value="F:DNA helicase activity"/>
    <property type="evidence" value="ECO:0007669"/>
    <property type="project" value="InterPro"/>
</dbReference>
<feature type="compositionally biased region" description="Basic and acidic residues" evidence="11">
    <location>
        <begin position="267"/>
        <end position="279"/>
    </location>
</feature>
<dbReference type="InterPro" id="IPR014013">
    <property type="entry name" value="Helic_SF1/SF2_ATP-bd_DinG/Rad3"/>
</dbReference>
<dbReference type="GO" id="GO:0016818">
    <property type="term" value="F:hydrolase activity, acting on acid anhydrides, in phosphorus-containing anhydrides"/>
    <property type="evidence" value="ECO:0007669"/>
    <property type="project" value="InterPro"/>
</dbReference>
<dbReference type="InterPro" id="IPR006555">
    <property type="entry name" value="ATP-dep_Helicase_C"/>
</dbReference>
<dbReference type="AlphaFoldDB" id="A0A830HXR3"/>
<keyword evidence="2" id="KW-0479">Metal-binding</keyword>
<dbReference type="SMART" id="SM00491">
    <property type="entry name" value="HELICc2"/>
    <property type="match status" value="1"/>
</dbReference>
<keyword evidence="4" id="KW-0378">Hydrolase</keyword>
<dbReference type="Proteomes" id="UP000660262">
    <property type="component" value="Unassembled WGS sequence"/>
</dbReference>
<evidence type="ECO:0000259" key="12">
    <source>
        <dbReference type="PROSITE" id="PS51193"/>
    </source>
</evidence>
<evidence type="ECO:0000313" key="13">
    <source>
        <dbReference type="EMBL" id="GHP11385.1"/>
    </source>
</evidence>
<dbReference type="SMART" id="SM00488">
    <property type="entry name" value="DEXDc2"/>
    <property type="match status" value="1"/>
</dbReference>
<dbReference type="InterPro" id="IPR027417">
    <property type="entry name" value="P-loop_NTPase"/>
</dbReference>
<accession>A0A830HXR3</accession>
<keyword evidence="14" id="KW-1185">Reference proteome</keyword>
<reference evidence="13" key="1">
    <citation type="submission" date="2020-10" db="EMBL/GenBank/DDBJ databases">
        <title>Unveiling of a novel bifunctional photoreceptor, Dualchrome1, isolated from a cosmopolitan green alga.</title>
        <authorList>
            <person name="Suzuki S."/>
            <person name="Kawachi M."/>
        </authorList>
    </citation>
    <scope>NUCLEOTIDE SEQUENCE</scope>
    <source>
        <strain evidence="13">NIES 2893</strain>
    </source>
</reference>
<name>A0A830HXR3_9CHLO</name>